<dbReference type="Gene3D" id="1.10.10.10">
    <property type="entry name" value="Winged helix-like DNA-binding domain superfamily/Winged helix DNA-binding domain"/>
    <property type="match status" value="1"/>
</dbReference>
<dbReference type="Gene3D" id="3.30.450.40">
    <property type="match status" value="1"/>
</dbReference>
<dbReference type="GO" id="GO:0006355">
    <property type="term" value="P:regulation of DNA-templated transcription"/>
    <property type="evidence" value="ECO:0007669"/>
    <property type="project" value="UniProtKB-ARBA"/>
</dbReference>
<evidence type="ECO:0000256" key="2">
    <source>
        <dbReference type="ARBA" id="ARBA00023125"/>
    </source>
</evidence>
<dbReference type="SUPFAM" id="SSF55781">
    <property type="entry name" value="GAF domain-like"/>
    <property type="match status" value="1"/>
</dbReference>
<dbReference type="SUPFAM" id="SSF46785">
    <property type="entry name" value="Winged helix' DNA-binding domain"/>
    <property type="match status" value="1"/>
</dbReference>
<evidence type="ECO:0000313" key="7">
    <source>
        <dbReference type="Proteomes" id="UP001596328"/>
    </source>
</evidence>
<dbReference type="GO" id="GO:0003677">
    <property type="term" value="F:DNA binding"/>
    <property type="evidence" value="ECO:0007669"/>
    <property type="project" value="UniProtKB-KW"/>
</dbReference>
<dbReference type="InterPro" id="IPR014757">
    <property type="entry name" value="Tscrpt_reg_IclR_C"/>
</dbReference>
<dbReference type="InterPro" id="IPR036390">
    <property type="entry name" value="WH_DNA-bd_sf"/>
</dbReference>
<evidence type="ECO:0000256" key="1">
    <source>
        <dbReference type="ARBA" id="ARBA00023015"/>
    </source>
</evidence>
<dbReference type="Pfam" id="PF01614">
    <property type="entry name" value="IclR_C"/>
    <property type="match status" value="1"/>
</dbReference>
<feature type="domain" description="IclR-ED" evidence="5">
    <location>
        <begin position="66"/>
        <end position="248"/>
    </location>
</feature>
<dbReference type="InterPro" id="IPR050707">
    <property type="entry name" value="HTH_MetabolicPath_Reg"/>
</dbReference>
<organism evidence="6 7">
    <name type="scientific">Halobium palmae</name>
    <dbReference type="NCBI Taxonomy" id="1776492"/>
    <lineage>
        <taxon>Archaea</taxon>
        <taxon>Methanobacteriati</taxon>
        <taxon>Methanobacteriota</taxon>
        <taxon>Stenosarchaea group</taxon>
        <taxon>Halobacteria</taxon>
        <taxon>Halobacteriales</taxon>
        <taxon>Haloferacaceae</taxon>
        <taxon>Halobium</taxon>
    </lineage>
</organism>
<dbReference type="EMBL" id="JBHSWU010000031">
    <property type="protein sequence ID" value="MFC6723644.1"/>
    <property type="molecule type" value="Genomic_DNA"/>
</dbReference>
<dbReference type="Proteomes" id="UP001596328">
    <property type="component" value="Unassembled WGS sequence"/>
</dbReference>
<feature type="domain" description="HTH iclR-type" evidence="4">
    <location>
        <begin position="6"/>
        <end position="65"/>
    </location>
</feature>
<keyword evidence="1" id="KW-0805">Transcription regulation</keyword>
<dbReference type="InterPro" id="IPR029016">
    <property type="entry name" value="GAF-like_dom_sf"/>
</dbReference>
<dbReference type="PROSITE" id="PS51077">
    <property type="entry name" value="HTH_ICLR"/>
    <property type="match status" value="1"/>
</dbReference>
<dbReference type="AlphaFoldDB" id="A0ABD5RW41"/>
<name>A0ABD5RW41_9EURY</name>
<dbReference type="Pfam" id="PF09339">
    <property type="entry name" value="HTH_IclR"/>
    <property type="match status" value="1"/>
</dbReference>
<protein>
    <submittedName>
        <fullName evidence="6">IclR family transcriptional regulator</fullName>
    </submittedName>
</protein>
<reference evidence="6 7" key="1">
    <citation type="journal article" date="2019" name="Int. J. Syst. Evol. Microbiol.">
        <title>The Global Catalogue of Microorganisms (GCM) 10K type strain sequencing project: providing services to taxonomists for standard genome sequencing and annotation.</title>
        <authorList>
            <consortium name="The Broad Institute Genomics Platform"/>
            <consortium name="The Broad Institute Genome Sequencing Center for Infectious Disease"/>
            <person name="Wu L."/>
            <person name="Ma J."/>
        </authorList>
    </citation>
    <scope>NUCLEOTIDE SEQUENCE [LARGE SCALE GENOMIC DNA]</scope>
    <source>
        <strain evidence="6 7">NBRC 111368</strain>
    </source>
</reference>
<evidence type="ECO:0000259" key="4">
    <source>
        <dbReference type="PROSITE" id="PS51077"/>
    </source>
</evidence>
<comment type="caution">
    <text evidence="6">The sequence shown here is derived from an EMBL/GenBank/DDBJ whole genome shotgun (WGS) entry which is preliminary data.</text>
</comment>
<keyword evidence="3" id="KW-0804">Transcription</keyword>
<keyword evidence="2" id="KW-0238">DNA-binding</keyword>
<gene>
    <name evidence="6" type="ORF">ACFQE1_04420</name>
</gene>
<dbReference type="InterPro" id="IPR036388">
    <property type="entry name" value="WH-like_DNA-bd_sf"/>
</dbReference>
<evidence type="ECO:0000259" key="5">
    <source>
        <dbReference type="PROSITE" id="PS51078"/>
    </source>
</evidence>
<sequence length="250" mass="27916">MGTPPMKSVQQAFRVVELLWKLNGAGPTEVADELDVHKSTAHVYLRSLESVGYAVNRAGTYELSFRFLSTGSRLEYRSRVFQAARDEVDRLARETGELPTLVVEEAGTAVILHQKEGRDSLELGTYSGMRTPMHTTASGKAIMANLPEERIAEILGDGVERVTDRTETRTTILLEELETIREEGFAVDFDRQVVGMGLVAVPILIDDRPIASVAIACPTERIGDESYRTELLRQLKESRNKISIKYRYGQ</sequence>
<accession>A0ABD5RW41</accession>
<dbReference type="SMART" id="SM00346">
    <property type="entry name" value="HTH_ICLR"/>
    <property type="match status" value="1"/>
</dbReference>
<dbReference type="InterPro" id="IPR005471">
    <property type="entry name" value="Tscrpt_reg_IclR_N"/>
</dbReference>
<proteinExistence type="predicted"/>
<dbReference type="PROSITE" id="PS51078">
    <property type="entry name" value="ICLR_ED"/>
    <property type="match status" value="1"/>
</dbReference>
<keyword evidence="7" id="KW-1185">Reference proteome</keyword>
<evidence type="ECO:0000313" key="6">
    <source>
        <dbReference type="EMBL" id="MFC6723644.1"/>
    </source>
</evidence>
<evidence type="ECO:0000256" key="3">
    <source>
        <dbReference type="ARBA" id="ARBA00023163"/>
    </source>
</evidence>
<dbReference type="PANTHER" id="PTHR30136">
    <property type="entry name" value="HELIX-TURN-HELIX TRANSCRIPTIONAL REGULATOR, ICLR FAMILY"/>
    <property type="match status" value="1"/>
</dbReference>
<dbReference type="PANTHER" id="PTHR30136:SF35">
    <property type="entry name" value="HTH-TYPE TRANSCRIPTIONAL REGULATOR RV1719"/>
    <property type="match status" value="1"/>
</dbReference>